<dbReference type="GO" id="GO:0005739">
    <property type="term" value="C:mitochondrion"/>
    <property type="evidence" value="ECO:0007669"/>
    <property type="project" value="InterPro"/>
</dbReference>
<dbReference type="PROSITE" id="PS51808">
    <property type="entry name" value="CHCH"/>
    <property type="match status" value="1"/>
</dbReference>
<dbReference type="VEuPathDB" id="FungiDB:BD410DRAFT_838339"/>
<dbReference type="InterPro" id="IPR034595">
    <property type="entry name" value="NDUFAF8"/>
</dbReference>
<evidence type="ECO:0000313" key="1">
    <source>
        <dbReference type="EMBL" id="TDL24316.1"/>
    </source>
</evidence>
<keyword evidence="2" id="KW-1185">Reference proteome</keyword>
<dbReference type="PANTHER" id="PTHR34561:SF1">
    <property type="entry name" value="NADH DEHYDROGENASE [UBIQUINONE] 1 ALPHA SUBCOMPLEX ASSEMBLY FACTOR 8"/>
    <property type="match status" value="1"/>
</dbReference>
<proteinExistence type="predicted"/>
<dbReference type="AlphaFoldDB" id="A0A4Y7QAC0"/>
<sequence>MSSPAAASTITSSTSPLRRLAVHSTTTCATQASAYGKCIMATYTDVRKDVCKDEFEKFGKCVREAMKRKW</sequence>
<dbReference type="OrthoDB" id="3821113at2759"/>
<evidence type="ECO:0000313" key="2">
    <source>
        <dbReference type="Proteomes" id="UP000294933"/>
    </source>
</evidence>
<organism evidence="1 2">
    <name type="scientific">Rickenella mellea</name>
    <dbReference type="NCBI Taxonomy" id="50990"/>
    <lineage>
        <taxon>Eukaryota</taxon>
        <taxon>Fungi</taxon>
        <taxon>Dikarya</taxon>
        <taxon>Basidiomycota</taxon>
        <taxon>Agaricomycotina</taxon>
        <taxon>Agaricomycetes</taxon>
        <taxon>Hymenochaetales</taxon>
        <taxon>Rickenellaceae</taxon>
        <taxon>Rickenella</taxon>
    </lineage>
</organism>
<dbReference type="Proteomes" id="UP000294933">
    <property type="component" value="Unassembled WGS sequence"/>
</dbReference>
<name>A0A4Y7QAC0_9AGAM</name>
<dbReference type="PANTHER" id="PTHR34561">
    <property type="entry name" value="NADH DEHYDROGENASE [UBIQUINONE] 1 ALPHA SUBCOMPLEX ASSEMBLY FACTOR 8"/>
    <property type="match status" value="1"/>
</dbReference>
<accession>A0A4Y7QAC0</accession>
<gene>
    <name evidence="1" type="ORF">BD410DRAFT_838339</name>
</gene>
<dbReference type="EMBL" id="ML170167">
    <property type="protein sequence ID" value="TDL24316.1"/>
    <property type="molecule type" value="Genomic_DNA"/>
</dbReference>
<dbReference type="GO" id="GO:0032981">
    <property type="term" value="P:mitochondrial respiratory chain complex I assembly"/>
    <property type="evidence" value="ECO:0007669"/>
    <property type="project" value="InterPro"/>
</dbReference>
<reference evidence="1 2" key="1">
    <citation type="submission" date="2018-06" db="EMBL/GenBank/DDBJ databases">
        <title>A transcriptomic atlas of mushroom development highlights an independent origin of complex multicellularity.</title>
        <authorList>
            <consortium name="DOE Joint Genome Institute"/>
            <person name="Krizsan K."/>
            <person name="Almasi E."/>
            <person name="Merenyi Z."/>
            <person name="Sahu N."/>
            <person name="Viragh M."/>
            <person name="Koszo T."/>
            <person name="Mondo S."/>
            <person name="Kiss B."/>
            <person name="Balint B."/>
            <person name="Kues U."/>
            <person name="Barry K."/>
            <person name="Hegedus J.C."/>
            <person name="Henrissat B."/>
            <person name="Johnson J."/>
            <person name="Lipzen A."/>
            <person name="Ohm R."/>
            <person name="Nagy I."/>
            <person name="Pangilinan J."/>
            <person name="Yan J."/>
            <person name="Xiong Y."/>
            <person name="Grigoriev I.V."/>
            <person name="Hibbett D.S."/>
            <person name="Nagy L.G."/>
        </authorList>
    </citation>
    <scope>NUCLEOTIDE SEQUENCE [LARGE SCALE GENOMIC DNA]</scope>
    <source>
        <strain evidence="1 2">SZMC22713</strain>
    </source>
</reference>
<evidence type="ECO:0008006" key="3">
    <source>
        <dbReference type="Google" id="ProtNLM"/>
    </source>
</evidence>
<protein>
    <recommendedName>
        <fullName evidence="3">CHCH domain-containing protein</fullName>
    </recommendedName>
</protein>